<keyword evidence="4" id="KW-0788">Thiol protease</keyword>
<dbReference type="GO" id="GO:0008234">
    <property type="term" value="F:cysteine-type peptidase activity"/>
    <property type="evidence" value="ECO:0007669"/>
    <property type="project" value="UniProtKB-KW"/>
</dbReference>
<dbReference type="InterPro" id="IPR003653">
    <property type="entry name" value="Peptidase_C48_C"/>
</dbReference>
<evidence type="ECO:0000256" key="4">
    <source>
        <dbReference type="ARBA" id="ARBA00022807"/>
    </source>
</evidence>
<dbReference type="Proteomes" id="UP001431783">
    <property type="component" value="Unassembled WGS sequence"/>
</dbReference>
<dbReference type="GO" id="GO:0019784">
    <property type="term" value="F:deNEDDylase activity"/>
    <property type="evidence" value="ECO:0007669"/>
    <property type="project" value="InterPro"/>
</dbReference>
<dbReference type="InterPro" id="IPR044613">
    <property type="entry name" value="Nep1/2-like"/>
</dbReference>
<evidence type="ECO:0000256" key="2">
    <source>
        <dbReference type="ARBA" id="ARBA00022670"/>
    </source>
</evidence>
<comment type="caution">
    <text evidence="6">The sequence shown here is derived from an EMBL/GenBank/DDBJ whole genome shotgun (WGS) entry which is preliminary data.</text>
</comment>
<keyword evidence="2" id="KW-0645">Protease</keyword>
<dbReference type="AlphaFoldDB" id="A0AAW1UMS5"/>
<dbReference type="PROSITE" id="PS50600">
    <property type="entry name" value="ULP_PROTEASE"/>
    <property type="match status" value="1"/>
</dbReference>
<keyword evidence="7" id="KW-1185">Reference proteome</keyword>
<evidence type="ECO:0000313" key="6">
    <source>
        <dbReference type="EMBL" id="KAK9883795.1"/>
    </source>
</evidence>
<evidence type="ECO:0000256" key="3">
    <source>
        <dbReference type="ARBA" id="ARBA00022801"/>
    </source>
</evidence>
<evidence type="ECO:0000313" key="7">
    <source>
        <dbReference type="Proteomes" id="UP001431783"/>
    </source>
</evidence>
<accession>A0AAW1UMS5</accession>
<organism evidence="6 7">
    <name type="scientific">Henosepilachna vigintioctopunctata</name>
    <dbReference type="NCBI Taxonomy" id="420089"/>
    <lineage>
        <taxon>Eukaryota</taxon>
        <taxon>Metazoa</taxon>
        <taxon>Ecdysozoa</taxon>
        <taxon>Arthropoda</taxon>
        <taxon>Hexapoda</taxon>
        <taxon>Insecta</taxon>
        <taxon>Pterygota</taxon>
        <taxon>Neoptera</taxon>
        <taxon>Endopterygota</taxon>
        <taxon>Coleoptera</taxon>
        <taxon>Polyphaga</taxon>
        <taxon>Cucujiformia</taxon>
        <taxon>Coccinelloidea</taxon>
        <taxon>Coccinellidae</taxon>
        <taxon>Epilachninae</taxon>
        <taxon>Epilachnini</taxon>
        <taxon>Henosepilachna</taxon>
    </lineage>
</organism>
<dbReference type="Gene3D" id="3.40.395.10">
    <property type="entry name" value="Adenoviral Proteinase, Chain A"/>
    <property type="match status" value="1"/>
</dbReference>
<sequence>MSRRSTQPQVTNSDTSLNFGDTRVTGSDIRLLSNDAWISLKLVAFYFEYLNSRVFTSYQCTVCISPEIAGLILITPPKELDVFLEPLEIQQKDLIIFPILDNSESEDRAHWSLLVFSKWDNAIFHFDSQAGHNANQASLMAEKLRAYFNTPSSVTVQEVDCIQQKRLQDSGPHMLANAEQVISYAVKARTVNNCPKITEKLVQSFRQKMIRLIWNLKHSSSIYQIRSKLVSSGHPSWKT</sequence>
<reference evidence="6 7" key="1">
    <citation type="submission" date="2023-03" db="EMBL/GenBank/DDBJ databases">
        <title>Genome insight into feeding habits of ladybird beetles.</title>
        <authorList>
            <person name="Li H.-S."/>
            <person name="Huang Y.-H."/>
            <person name="Pang H."/>
        </authorList>
    </citation>
    <scope>NUCLEOTIDE SEQUENCE [LARGE SCALE GENOMIC DNA]</scope>
    <source>
        <strain evidence="6">SYSU_2023b</strain>
        <tissue evidence="6">Whole body</tissue>
    </source>
</reference>
<proteinExistence type="inferred from homology"/>
<name>A0AAW1UMS5_9CUCU</name>
<evidence type="ECO:0000259" key="5">
    <source>
        <dbReference type="PROSITE" id="PS50600"/>
    </source>
</evidence>
<dbReference type="GO" id="GO:0000338">
    <property type="term" value="P:protein deneddylation"/>
    <property type="evidence" value="ECO:0007669"/>
    <property type="project" value="TreeGrafter"/>
</dbReference>
<keyword evidence="3" id="KW-0378">Hydrolase</keyword>
<dbReference type="SUPFAM" id="SSF54001">
    <property type="entry name" value="Cysteine proteinases"/>
    <property type="match status" value="1"/>
</dbReference>
<dbReference type="Pfam" id="PF02902">
    <property type="entry name" value="Peptidase_C48"/>
    <property type="match status" value="1"/>
</dbReference>
<dbReference type="PANTHER" id="PTHR46468">
    <property type="entry name" value="SENTRIN-SPECIFIC PROTEASE 8"/>
    <property type="match status" value="1"/>
</dbReference>
<protein>
    <recommendedName>
        <fullName evidence="5">Ubiquitin-like protease family profile domain-containing protein</fullName>
    </recommendedName>
</protein>
<dbReference type="PANTHER" id="PTHR46468:SF1">
    <property type="entry name" value="SENTRIN-SPECIFIC PROTEASE 8"/>
    <property type="match status" value="1"/>
</dbReference>
<dbReference type="GO" id="GO:0006508">
    <property type="term" value="P:proteolysis"/>
    <property type="evidence" value="ECO:0007669"/>
    <property type="project" value="UniProtKB-KW"/>
</dbReference>
<dbReference type="InterPro" id="IPR038765">
    <property type="entry name" value="Papain-like_cys_pep_sf"/>
</dbReference>
<evidence type="ECO:0000256" key="1">
    <source>
        <dbReference type="ARBA" id="ARBA00005234"/>
    </source>
</evidence>
<dbReference type="EMBL" id="JARQZJ010000091">
    <property type="protein sequence ID" value="KAK9883795.1"/>
    <property type="molecule type" value="Genomic_DNA"/>
</dbReference>
<gene>
    <name evidence="6" type="ORF">WA026_001990</name>
</gene>
<comment type="similarity">
    <text evidence="1">Belongs to the peptidase C48 family.</text>
</comment>
<feature type="domain" description="Ubiquitin-like protease family profile" evidence="5">
    <location>
        <begin position="22"/>
        <end position="181"/>
    </location>
</feature>